<evidence type="ECO:0000256" key="1">
    <source>
        <dbReference type="ARBA" id="ARBA00002684"/>
    </source>
</evidence>
<evidence type="ECO:0000256" key="8">
    <source>
        <dbReference type="ARBA" id="ARBA00023136"/>
    </source>
</evidence>
<dbReference type="GO" id="GO:0009306">
    <property type="term" value="P:protein secretion"/>
    <property type="evidence" value="ECO:0007669"/>
    <property type="project" value="InterPro"/>
</dbReference>
<dbReference type="PANTHER" id="PTHR30012:SF0">
    <property type="entry name" value="TYPE II SECRETION SYSTEM PROTEIN F-RELATED"/>
    <property type="match status" value="1"/>
</dbReference>
<keyword evidence="6 10" id="KW-0812">Transmembrane</keyword>
<evidence type="ECO:0000256" key="5">
    <source>
        <dbReference type="ARBA" id="ARBA00022475"/>
    </source>
</evidence>
<keyword evidence="5" id="KW-1003">Cell membrane</keyword>
<comment type="subcellular location">
    <subcellularLocation>
        <location evidence="2 10">Cell membrane</location>
        <topology evidence="2 10">Multi-pass membrane protein</topology>
    </subcellularLocation>
</comment>
<evidence type="ECO:0000313" key="14">
    <source>
        <dbReference type="Proteomes" id="UP001139450"/>
    </source>
</evidence>
<dbReference type="InterPro" id="IPR042094">
    <property type="entry name" value="T2SS_GspF_sf"/>
</dbReference>
<comment type="function">
    <text evidence="1">Component of the type II secretion system inner membrane complex required for the energy-dependent secretion of extracellular factors such as proteases and toxins from the periplasm.</text>
</comment>
<dbReference type="PROSITE" id="PS00874">
    <property type="entry name" value="T2SP_F"/>
    <property type="match status" value="1"/>
</dbReference>
<keyword evidence="8 11" id="KW-0472">Membrane</keyword>
<dbReference type="PANTHER" id="PTHR30012">
    <property type="entry name" value="GENERAL SECRETION PATHWAY PROTEIN"/>
    <property type="match status" value="1"/>
</dbReference>
<keyword evidence="7 11" id="KW-1133">Transmembrane helix</keyword>
<dbReference type="Gene3D" id="1.20.81.30">
    <property type="entry name" value="Type II secretion system (T2SS), domain F"/>
    <property type="match status" value="2"/>
</dbReference>
<protein>
    <recommendedName>
        <fullName evidence="9">General secretion pathway protein F</fullName>
    </recommendedName>
</protein>
<dbReference type="InterPro" id="IPR018076">
    <property type="entry name" value="T2SS_GspF_dom"/>
</dbReference>
<evidence type="ECO:0000256" key="4">
    <source>
        <dbReference type="ARBA" id="ARBA00022448"/>
    </source>
</evidence>
<evidence type="ECO:0000256" key="3">
    <source>
        <dbReference type="ARBA" id="ARBA00005745"/>
    </source>
</evidence>
<keyword evidence="14" id="KW-1185">Reference proteome</keyword>
<feature type="domain" description="Type II secretion system protein GspF" evidence="12">
    <location>
        <begin position="255"/>
        <end position="377"/>
    </location>
</feature>
<dbReference type="InterPro" id="IPR003004">
    <property type="entry name" value="GspF/PilC"/>
</dbReference>
<evidence type="ECO:0000259" key="12">
    <source>
        <dbReference type="Pfam" id="PF00482"/>
    </source>
</evidence>
<evidence type="ECO:0000256" key="2">
    <source>
        <dbReference type="ARBA" id="ARBA00004651"/>
    </source>
</evidence>
<dbReference type="AlphaFoldDB" id="A0A9X1XC02"/>
<comment type="similarity">
    <text evidence="3 10">Belongs to the GSP F family.</text>
</comment>
<feature type="transmembrane region" description="Helical" evidence="11">
    <location>
        <begin position="206"/>
        <end position="223"/>
    </location>
</feature>
<organism evidence="13 14">
    <name type="scientific">Mucilaginibacter straminoryzae</name>
    <dbReference type="NCBI Taxonomy" id="2932774"/>
    <lineage>
        <taxon>Bacteria</taxon>
        <taxon>Pseudomonadati</taxon>
        <taxon>Bacteroidota</taxon>
        <taxon>Sphingobacteriia</taxon>
        <taxon>Sphingobacteriales</taxon>
        <taxon>Sphingobacteriaceae</taxon>
        <taxon>Mucilaginibacter</taxon>
    </lineage>
</organism>
<accession>A0A9X1XC02</accession>
<proteinExistence type="inferred from homology"/>
<reference evidence="13" key="1">
    <citation type="submission" date="2022-04" db="EMBL/GenBank/DDBJ databases">
        <title>Mucilaginibacter sp. RS28 isolated from freshwater.</title>
        <authorList>
            <person name="Ko S.-R."/>
        </authorList>
    </citation>
    <scope>NUCLEOTIDE SEQUENCE</scope>
    <source>
        <strain evidence="13">RS28</strain>
    </source>
</reference>
<feature type="domain" description="Type II secretion system protein GspF" evidence="12">
    <location>
        <begin position="56"/>
        <end position="175"/>
    </location>
</feature>
<dbReference type="EMBL" id="JALJEJ010000017">
    <property type="protein sequence ID" value="MCJ8212029.1"/>
    <property type="molecule type" value="Genomic_DNA"/>
</dbReference>
<keyword evidence="4 10" id="KW-0813">Transport</keyword>
<dbReference type="PRINTS" id="PR00812">
    <property type="entry name" value="BCTERIALGSPF"/>
</dbReference>
<feature type="transmembrane region" description="Helical" evidence="11">
    <location>
        <begin position="357"/>
        <end position="376"/>
    </location>
</feature>
<feature type="transmembrane region" description="Helical" evidence="11">
    <location>
        <begin position="151"/>
        <end position="174"/>
    </location>
</feature>
<evidence type="ECO:0000256" key="11">
    <source>
        <dbReference type="SAM" id="Phobius"/>
    </source>
</evidence>
<evidence type="ECO:0000256" key="9">
    <source>
        <dbReference type="ARBA" id="ARBA00030750"/>
    </source>
</evidence>
<evidence type="ECO:0000256" key="6">
    <source>
        <dbReference type="ARBA" id="ARBA00022692"/>
    </source>
</evidence>
<dbReference type="Pfam" id="PF00482">
    <property type="entry name" value="T2SSF"/>
    <property type="match status" value="2"/>
</dbReference>
<dbReference type="RefSeq" id="WP_245133218.1">
    <property type="nucleotide sequence ID" value="NZ_JALJEJ010000017.1"/>
</dbReference>
<sequence length="386" mass="43616">MPVIDLKRYQTTPPAKKTGAGAAIPSSAGLWEILNKDISFGSKELSDKKKEHLYLELGSLLEAGINLKSSLELITADQQKPKDKVLFKTILDDVLGGATLSIALQKSNRFSLYEIYSLQIGEETGKLNDILNDLAKYYQNKIKQRRKIIGALTYPCIVMATSFGAVFFMLKFIVPMFGDIFKRFGGQLPWITQKIIGVSEALENNFYAGAIVVLLLVVAVYVFKKTPRYQQFTSQLVLRLPVVGGLVQKIYLARFCNSMRLLINARLPLLKAIALIRQMIAYYPIESSLKQVEEDIMKGKTLHESLKQFSIYPPKMVQLVKVGEETNQLDYFFLKIAEQYVDEIEYKTSTLSSMMEPLIVIFLGLIVGIILISMYLPLFQMSNSFQ</sequence>
<comment type="caution">
    <text evidence="13">The sequence shown here is derived from an EMBL/GenBank/DDBJ whole genome shotgun (WGS) entry which is preliminary data.</text>
</comment>
<evidence type="ECO:0000313" key="13">
    <source>
        <dbReference type="EMBL" id="MCJ8212029.1"/>
    </source>
</evidence>
<name>A0A9X1XC02_9SPHI</name>
<dbReference type="GO" id="GO:0005886">
    <property type="term" value="C:plasma membrane"/>
    <property type="evidence" value="ECO:0007669"/>
    <property type="project" value="UniProtKB-SubCell"/>
</dbReference>
<dbReference type="Proteomes" id="UP001139450">
    <property type="component" value="Unassembled WGS sequence"/>
</dbReference>
<gene>
    <name evidence="13" type="ORF">MUY27_20095</name>
</gene>
<evidence type="ECO:0000256" key="7">
    <source>
        <dbReference type="ARBA" id="ARBA00022989"/>
    </source>
</evidence>
<dbReference type="InterPro" id="IPR001992">
    <property type="entry name" value="T2SS_GspF/T4SS_PilC_CS"/>
</dbReference>
<evidence type="ECO:0000256" key="10">
    <source>
        <dbReference type="RuleBase" id="RU003923"/>
    </source>
</evidence>